<keyword evidence="5" id="KW-1003">Cell membrane</keyword>
<dbReference type="Proteomes" id="UP000319255">
    <property type="component" value="Unassembled WGS sequence"/>
</dbReference>
<evidence type="ECO:0000313" key="12">
    <source>
        <dbReference type="EMBL" id="TPE51741.1"/>
    </source>
</evidence>
<gene>
    <name evidence="12" type="ORF">FJM51_08600</name>
</gene>
<keyword evidence="6" id="KW-0145">Chemotaxis</keyword>
<evidence type="ECO:0000256" key="4">
    <source>
        <dbReference type="ARBA" id="ARBA00021898"/>
    </source>
</evidence>
<dbReference type="PANTHER" id="PTHR30034:SF6">
    <property type="entry name" value="YOP PROTEINS TRANSLOCATION PROTEIN Q"/>
    <property type="match status" value="1"/>
</dbReference>
<dbReference type="Gene3D" id="2.30.330.10">
    <property type="entry name" value="SpoA-like"/>
    <property type="match status" value="1"/>
</dbReference>
<evidence type="ECO:0000259" key="11">
    <source>
        <dbReference type="Pfam" id="PF01052"/>
    </source>
</evidence>
<organism evidence="12 13">
    <name type="scientific">Amaricoccus solimangrovi</name>
    <dbReference type="NCBI Taxonomy" id="2589815"/>
    <lineage>
        <taxon>Bacteria</taxon>
        <taxon>Pseudomonadati</taxon>
        <taxon>Pseudomonadota</taxon>
        <taxon>Alphaproteobacteria</taxon>
        <taxon>Rhodobacterales</taxon>
        <taxon>Paracoccaceae</taxon>
        <taxon>Amaricoccus</taxon>
    </lineage>
</organism>
<proteinExistence type="inferred from homology"/>
<name>A0A501WXP3_9RHOB</name>
<dbReference type="InterPro" id="IPR036429">
    <property type="entry name" value="SpoA-like_sf"/>
</dbReference>
<dbReference type="GO" id="GO:0009425">
    <property type="term" value="C:bacterial-type flagellum basal body"/>
    <property type="evidence" value="ECO:0007669"/>
    <property type="project" value="UniProtKB-SubCell"/>
</dbReference>
<evidence type="ECO:0000313" key="13">
    <source>
        <dbReference type="Proteomes" id="UP000319255"/>
    </source>
</evidence>
<dbReference type="InterPro" id="IPR028976">
    <property type="entry name" value="CheC-like_sf"/>
</dbReference>
<dbReference type="Pfam" id="PF02154">
    <property type="entry name" value="FliM"/>
    <property type="match status" value="1"/>
</dbReference>
<dbReference type="InterPro" id="IPR001543">
    <property type="entry name" value="FliN-like_C"/>
</dbReference>
<feature type="domain" description="Flagellar motor switch protein FliN-like C-terminal" evidence="11">
    <location>
        <begin position="232"/>
        <end position="302"/>
    </location>
</feature>
<dbReference type="PANTHER" id="PTHR30034">
    <property type="entry name" value="FLAGELLAR MOTOR SWITCH PROTEIN FLIM"/>
    <property type="match status" value="1"/>
</dbReference>
<keyword evidence="8" id="KW-0472">Membrane</keyword>
<dbReference type="OrthoDB" id="9806941at2"/>
<comment type="similarity">
    <text evidence="3">Belongs to the FliM family.</text>
</comment>
<reference evidence="12 13" key="1">
    <citation type="submission" date="2019-06" db="EMBL/GenBank/DDBJ databases">
        <title>A novel bacterium of genus Amaricoccus, isolated from marine sediment.</title>
        <authorList>
            <person name="Huang H."/>
            <person name="Mo K."/>
            <person name="Hu Y."/>
        </authorList>
    </citation>
    <scope>NUCLEOTIDE SEQUENCE [LARGE SCALE GENOMIC DNA]</scope>
    <source>
        <strain evidence="12 13">HB172011</strain>
    </source>
</reference>
<comment type="caution">
    <text evidence="12">The sequence shown here is derived from an EMBL/GenBank/DDBJ whole genome shotgun (WGS) entry which is preliminary data.</text>
</comment>
<protein>
    <recommendedName>
        <fullName evidence="4">Flagellar motor switch protein FliM</fullName>
    </recommendedName>
</protein>
<evidence type="ECO:0000256" key="2">
    <source>
        <dbReference type="ARBA" id="ARBA00004202"/>
    </source>
</evidence>
<evidence type="ECO:0000256" key="6">
    <source>
        <dbReference type="ARBA" id="ARBA00022500"/>
    </source>
</evidence>
<sequence>MTGPTVLARKLGRVSTARSPLPSTDILGQAFTRGLEKHLRPLVKANVGALPREARVMKVRDAIGNIAVPAMLSVFSGERGGPRGLLAAGADLCFHLIDLMLCGDPAAAPAPVARAFTAIDVALCELAQSAILAALTDGLAASVGRALPGGFAIAAPHQDVTQLRFAPANGDVLVLDVTLDIGTAGRAGTLRALLPLALLDSVCAAARAAAPAAPAEEPDDLWGTRMRRAAASAPVRLAGVLHTTRMTIDEVMRLRPGAVIEIPAEAPGRLRLMMNQRGGRRIALAAGALGTHGESKAARLTEPPDPRLAEQLRATLGLPAADPPALPARRGEP</sequence>
<dbReference type="GO" id="GO:0071978">
    <property type="term" value="P:bacterial-type flagellum-dependent swarming motility"/>
    <property type="evidence" value="ECO:0007669"/>
    <property type="project" value="TreeGrafter"/>
</dbReference>
<dbReference type="SUPFAM" id="SSF101801">
    <property type="entry name" value="Surface presentation of antigens (SPOA)"/>
    <property type="match status" value="1"/>
</dbReference>
<dbReference type="RefSeq" id="WP_140453714.1">
    <property type="nucleotide sequence ID" value="NZ_VFRP01000006.1"/>
</dbReference>
<evidence type="ECO:0000256" key="1">
    <source>
        <dbReference type="ARBA" id="ARBA00004117"/>
    </source>
</evidence>
<keyword evidence="7" id="KW-0283">Flagellar rotation</keyword>
<evidence type="ECO:0000256" key="9">
    <source>
        <dbReference type="ARBA" id="ARBA00023143"/>
    </source>
</evidence>
<dbReference type="GO" id="GO:0050918">
    <property type="term" value="P:positive chemotaxis"/>
    <property type="evidence" value="ECO:0007669"/>
    <property type="project" value="TreeGrafter"/>
</dbReference>
<dbReference type="Gene3D" id="3.40.1550.10">
    <property type="entry name" value="CheC-like"/>
    <property type="match status" value="1"/>
</dbReference>
<evidence type="ECO:0000256" key="10">
    <source>
        <dbReference type="ARBA" id="ARBA00025044"/>
    </source>
</evidence>
<keyword evidence="13" id="KW-1185">Reference proteome</keyword>
<evidence type="ECO:0000256" key="5">
    <source>
        <dbReference type="ARBA" id="ARBA00022475"/>
    </source>
</evidence>
<dbReference type="InterPro" id="IPR001689">
    <property type="entry name" value="Flag_FliM"/>
</dbReference>
<evidence type="ECO:0000256" key="8">
    <source>
        <dbReference type="ARBA" id="ARBA00023136"/>
    </source>
</evidence>
<evidence type="ECO:0000256" key="3">
    <source>
        <dbReference type="ARBA" id="ARBA00011049"/>
    </source>
</evidence>
<comment type="subcellular location">
    <subcellularLocation>
        <location evidence="1">Bacterial flagellum basal body</location>
    </subcellularLocation>
    <subcellularLocation>
        <location evidence="2">Cell membrane</location>
        <topology evidence="2">Peripheral membrane protein</topology>
    </subcellularLocation>
</comment>
<dbReference type="Pfam" id="PF01052">
    <property type="entry name" value="FliMN_C"/>
    <property type="match status" value="1"/>
</dbReference>
<accession>A0A501WXP3</accession>
<dbReference type="AlphaFoldDB" id="A0A501WXP3"/>
<evidence type="ECO:0000256" key="7">
    <source>
        <dbReference type="ARBA" id="ARBA00022779"/>
    </source>
</evidence>
<dbReference type="GO" id="GO:0003774">
    <property type="term" value="F:cytoskeletal motor activity"/>
    <property type="evidence" value="ECO:0007669"/>
    <property type="project" value="InterPro"/>
</dbReference>
<comment type="function">
    <text evidence="10">FliM is one of three proteins (FliG, FliN, FliM) that forms the rotor-mounted switch complex (C ring), located at the base of the basal body. This complex interacts with the CheY and CheZ chemotaxis proteins, in addition to contacting components of the motor that determine the direction of flagellar rotation.</text>
</comment>
<dbReference type="EMBL" id="VFRP01000006">
    <property type="protein sequence ID" value="TPE51741.1"/>
    <property type="molecule type" value="Genomic_DNA"/>
</dbReference>
<keyword evidence="9" id="KW-0975">Bacterial flagellum</keyword>
<dbReference type="GO" id="GO:0005886">
    <property type="term" value="C:plasma membrane"/>
    <property type="evidence" value="ECO:0007669"/>
    <property type="project" value="UniProtKB-SubCell"/>
</dbReference>